<dbReference type="InterPro" id="IPR005467">
    <property type="entry name" value="His_kinase_dom"/>
</dbReference>
<comment type="caution">
    <text evidence="8">The sequence shown here is derived from an EMBL/GenBank/DDBJ whole genome shotgun (WGS) entry which is preliminary data.</text>
</comment>
<dbReference type="SMART" id="SM00387">
    <property type="entry name" value="HATPase_c"/>
    <property type="match status" value="1"/>
</dbReference>
<accession>A0A831TY86</accession>
<dbReference type="PROSITE" id="PS50110">
    <property type="entry name" value="RESPONSE_REGULATORY"/>
    <property type="match status" value="1"/>
</dbReference>
<dbReference type="SUPFAM" id="SSF55073">
    <property type="entry name" value="Nucleotide cyclase"/>
    <property type="match status" value="1"/>
</dbReference>
<dbReference type="FunFam" id="3.30.70.270:FF:000001">
    <property type="entry name" value="Diguanylate cyclase domain protein"/>
    <property type="match status" value="1"/>
</dbReference>
<dbReference type="Gene3D" id="3.30.70.270">
    <property type="match status" value="1"/>
</dbReference>
<dbReference type="AlphaFoldDB" id="A0A831TY86"/>
<organism evidence="8">
    <name type="scientific">Geobacter metallireducens</name>
    <dbReference type="NCBI Taxonomy" id="28232"/>
    <lineage>
        <taxon>Bacteria</taxon>
        <taxon>Pseudomonadati</taxon>
        <taxon>Thermodesulfobacteriota</taxon>
        <taxon>Desulfuromonadia</taxon>
        <taxon>Geobacterales</taxon>
        <taxon>Geobacteraceae</taxon>
        <taxon>Geobacter</taxon>
    </lineage>
</organism>
<comment type="catalytic activity">
    <reaction evidence="1">
        <text>ATP + protein L-histidine = ADP + protein N-phospho-L-histidine.</text>
        <dbReference type="EC" id="2.7.13.3"/>
    </reaction>
</comment>
<dbReference type="PROSITE" id="PS50109">
    <property type="entry name" value="HIS_KIN"/>
    <property type="match status" value="1"/>
</dbReference>
<keyword evidence="2" id="KW-0597">Phosphoprotein</keyword>
<evidence type="ECO:0000313" key="8">
    <source>
        <dbReference type="EMBL" id="HEN41836.1"/>
    </source>
</evidence>
<evidence type="ECO:0000259" key="7">
    <source>
        <dbReference type="PROSITE" id="PS50887"/>
    </source>
</evidence>
<dbReference type="SMART" id="SM00267">
    <property type="entry name" value="GGDEF"/>
    <property type="match status" value="1"/>
</dbReference>
<dbReference type="SMART" id="SM00448">
    <property type="entry name" value="REC"/>
    <property type="match status" value="1"/>
</dbReference>
<dbReference type="Gene3D" id="3.40.50.2300">
    <property type="match status" value="1"/>
</dbReference>
<dbReference type="Gene3D" id="3.30.565.10">
    <property type="entry name" value="Histidine kinase-like ATPase, C-terminal domain"/>
    <property type="match status" value="1"/>
</dbReference>
<protein>
    <submittedName>
        <fullName evidence="8">Diguanylate cyclase</fullName>
    </submittedName>
</protein>
<evidence type="ECO:0000256" key="4">
    <source>
        <dbReference type="PROSITE-ProRule" id="PRU00169"/>
    </source>
</evidence>
<dbReference type="InterPro" id="IPR050469">
    <property type="entry name" value="Diguanylate_Cyclase"/>
</dbReference>
<dbReference type="PROSITE" id="PS50887">
    <property type="entry name" value="GGDEF"/>
    <property type="match status" value="1"/>
</dbReference>
<dbReference type="EMBL" id="DSOV01000020">
    <property type="protein sequence ID" value="HEN41836.1"/>
    <property type="molecule type" value="Genomic_DNA"/>
</dbReference>
<dbReference type="CDD" id="cd00082">
    <property type="entry name" value="HisKA"/>
    <property type="match status" value="1"/>
</dbReference>
<dbReference type="InterPro" id="IPR036890">
    <property type="entry name" value="HATPase_C_sf"/>
</dbReference>
<dbReference type="GO" id="GO:0000155">
    <property type="term" value="F:phosphorelay sensor kinase activity"/>
    <property type="evidence" value="ECO:0007669"/>
    <property type="project" value="InterPro"/>
</dbReference>
<dbReference type="SUPFAM" id="SSF55874">
    <property type="entry name" value="ATPase domain of HSP90 chaperone/DNA topoisomerase II/histidine kinase"/>
    <property type="match status" value="1"/>
</dbReference>
<dbReference type="InterPro" id="IPR036097">
    <property type="entry name" value="HisK_dim/P_sf"/>
</dbReference>
<dbReference type="Pfam" id="PF02518">
    <property type="entry name" value="HATPase_c"/>
    <property type="match status" value="1"/>
</dbReference>
<dbReference type="InterPro" id="IPR004358">
    <property type="entry name" value="Sig_transdc_His_kin-like_C"/>
</dbReference>
<feature type="domain" description="GGDEF" evidence="7">
    <location>
        <begin position="448"/>
        <end position="583"/>
    </location>
</feature>
<dbReference type="Pfam" id="PF00072">
    <property type="entry name" value="Response_reg"/>
    <property type="match status" value="1"/>
</dbReference>
<proteinExistence type="predicted"/>
<gene>
    <name evidence="8" type="ORF">ENQ87_05580</name>
</gene>
<sequence length="587" mass="64740">MAGSRKIVSARELDLLRRLLRERTEELERANERLFMANQVKNEFLSHMSREFQRPLDRIVDFASCLRDGAMGEVNPDQRRCLDAILVRGMRLQRMLQRVLELCGSDLGMLVFLPREFSVQDALDRVLRTLRERAEKQGVTIDADCLDGGGALLVADEGKFSFIIEELATNALKFSPRGSRIMVRLRDVAAGGRGGRFLEVTVTDQGRGIREEELEQIFKSFEMGSGAVATPGSLGLGLALVKHFVDLHGGRITVESRAGEGSTFTVLLPKGGPAVSLARTPRVLVAGLEEELAGPLLARLREEGYETITAAAGQDALGKGISMAPDLCILSLSLPEVGGIDVCLRLKAHERSKQIPVIVTAPLPDRSAKIRSIQAGADGFFVLPAEREELLLKARTLIAQKLNVDFLRRNYEIAASEAFTDPLTGLFNLRQFWLSLDHELARARRYRRHCSLAMIDIDYFKQYNDRHGHLRGDEVLKEVGAVFSACIRDSDIAARYGGEEFVVVMPETGRDLALIAGEKLRRAVADHPFPFRETQPGGALTVSIGIATFPDDATTARELVDAADQALYRAKRRGRNRVESRGAQGGG</sequence>
<dbReference type="Gene3D" id="1.10.287.130">
    <property type="match status" value="1"/>
</dbReference>
<evidence type="ECO:0000256" key="3">
    <source>
        <dbReference type="ARBA" id="ARBA00034247"/>
    </source>
</evidence>
<name>A0A831TY86_GEOME</name>
<dbReference type="PANTHER" id="PTHR45138">
    <property type="entry name" value="REGULATORY COMPONENTS OF SENSORY TRANSDUCTION SYSTEM"/>
    <property type="match status" value="1"/>
</dbReference>
<dbReference type="InterPro" id="IPR001789">
    <property type="entry name" value="Sig_transdc_resp-reg_receiver"/>
</dbReference>
<reference evidence="8" key="1">
    <citation type="journal article" date="2020" name="mSystems">
        <title>Genome- and Community-Level Interaction Insights into Carbon Utilization and Element Cycling Functions of Hydrothermarchaeota in Hydrothermal Sediment.</title>
        <authorList>
            <person name="Zhou Z."/>
            <person name="Liu Y."/>
            <person name="Xu W."/>
            <person name="Pan J."/>
            <person name="Luo Z.H."/>
            <person name="Li M."/>
        </authorList>
    </citation>
    <scope>NUCLEOTIDE SEQUENCE [LARGE SCALE GENOMIC DNA]</scope>
    <source>
        <strain evidence="8">SpSt-349</strain>
    </source>
</reference>
<feature type="domain" description="Response regulatory" evidence="6">
    <location>
        <begin position="282"/>
        <end position="398"/>
    </location>
</feature>
<evidence type="ECO:0000256" key="2">
    <source>
        <dbReference type="ARBA" id="ARBA00022553"/>
    </source>
</evidence>
<dbReference type="CDD" id="cd00075">
    <property type="entry name" value="HATPase"/>
    <property type="match status" value="1"/>
</dbReference>
<dbReference type="GO" id="GO:0005886">
    <property type="term" value="C:plasma membrane"/>
    <property type="evidence" value="ECO:0007669"/>
    <property type="project" value="TreeGrafter"/>
</dbReference>
<dbReference type="CDD" id="cd01949">
    <property type="entry name" value="GGDEF"/>
    <property type="match status" value="1"/>
</dbReference>
<dbReference type="GO" id="GO:0052621">
    <property type="term" value="F:diguanylate cyclase activity"/>
    <property type="evidence" value="ECO:0007669"/>
    <property type="project" value="UniProtKB-EC"/>
</dbReference>
<dbReference type="GO" id="GO:0043709">
    <property type="term" value="P:cell adhesion involved in single-species biofilm formation"/>
    <property type="evidence" value="ECO:0007669"/>
    <property type="project" value="TreeGrafter"/>
</dbReference>
<evidence type="ECO:0000259" key="5">
    <source>
        <dbReference type="PROSITE" id="PS50109"/>
    </source>
</evidence>
<dbReference type="InterPro" id="IPR003594">
    <property type="entry name" value="HATPase_dom"/>
</dbReference>
<dbReference type="InterPro" id="IPR029787">
    <property type="entry name" value="Nucleotide_cyclase"/>
</dbReference>
<dbReference type="SUPFAM" id="SSF52172">
    <property type="entry name" value="CheY-like"/>
    <property type="match status" value="1"/>
</dbReference>
<dbReference type="PANTHER" id="PTHR45138:SF9">
    <property type="entry name" value="DIGUANYLATE CYCLASE DGCM-RELATED"/>
    <property type="match status" value="1"/>
</dbReference>
<dbReference type="InterPro" id="IPR000160">
    <property type="entry name" value="GGDEF_dom"/>
</dbReference>
<dbReference type="SUPFAM" id="SSF47384">
    <property type="entry name" value="Homodimeric domain of signal transducing histidine kinase"/>
    <property type="match status" value="1"/>
</dbReference>
<feature type="domain" description="Histidine kinase" evidence="5">
    <location>
        <begin position="47"/>
        <end position="272"/>
    </location>
</feature>
<dbReference type="Pfam" id="PF00990">
    <property type="entry name" value="GGDEF"/>
    <property type="match status" value="1"/>
</dbReference>
<dbReference type="InterPro" id="IPR003661">
    <property type="entry name" value="HisK_dim/P_dom"/>
</dbReference>
<evidence type="ECO:0000259" key="6">
    <source>
        <dbReference type="PROSITE" id="PS50110"/>
    </source>
</evidence>
<dbReference type="InterPro" id="IPR043128">
    <property type="entry name" value="Rev_trsase/Diguanyl_cyclase"/>
</dbReference>
<dbReference type="InterPro" id="IPR011006">
    <property type="entry name" value="CheY-like_superfamily"/>
</dbReference>
<comment type="catalytic activity">
    <reaction evidence="3">
        <text>2 GTP = 3',3'-c-di-GMP + 2 diphosphate</text>
        <dbReference type="Rhea" id="RHEA:24898"/>
        <dbReference type="ChEBI" id="CHEBI:33019"/>
        <dbReference type="ChEBI" id="CHEBI:37565"/>
        <dbReference type="ChEBI" id="CHEBI:58805"/>
        <dbReference type="EC" id="2.7.7.65"/>
    </reaction>
</comment>
<comment type="caution">
    <text evidence="4">Lacks conserved residue(s) required for the propagation of feature annotation.</text>
</comment>
<evidence type="ECO:0000256" key="1">
    <source>
        <dbReference type="ARBA" id="ARBA00000085"/>
    </source>
</evidence>
<dbReference type="PRINTS" id="PR00344">
    <property type="entry name" value="BCTRLSENSOR"/>
</dbReference>
<dbReference type="GO" id="GO:1902201">
    <property type="term" value="P:negative regulation of bacterial-type flagellum-dependent cell motility"/>
    <property type="evidence" value="ECO:0007669"/>
    <property type="project" value="TreeGrafter"/>
</dbReference>
<dbReference type="NCBIfam" id="TIGR00254">
    <property type="entry name" value="GGDEF"/>
    <property type="match status" value="1"/>
</dbReference>
<dbReference type="Pfam" id="PF00512">
    <property type="entry name" value="HisKA"/>
    <property type="match status" value="1"/>
</dbReference>